<keyword evidence="1" id="KW-0732">Signal</keyword>
<dbReference type="KEGG" id="hcu:MUN79_02380"/>
<dbReference type="EMBL" id="CP095046">
    <property type="protein sequence ID" value="UOQ72859.1"/>
    <property type="molecule type" value="Genomic_DNA"/>
</dbReference>
<feature type="signal peptide" evidence="1">
    <location>
        <begin position="1"/>
        <end position="25"/>
    </location>
</feature>
<proteinExistence type="predicted"/>
<organism evidence="2 3">
    <name type="scientific">Hymenobacter cellulosilyticus</name>
    <dbReference type="NCBI Taxonomy" id="2932248"/>
    <lineage>
        <taxon>Bacteria</taxon>
        <taxon>Pseudomonadati</taxon>
        <taxon>Bacteroidota</taxon>
        <taxon>Cytophagia</taxon>
        <taxon>Cytophagales</taxon>
        <taxon>Hymenobacteraceae</taxon>
        <taxon>Hymenobacter</taxon>
    </lineage>
</organism>
<protein>
    <submittedName>
        <fullName evidence="2">Uncharacterized protein</fullName>
    </submittedName>
</protein>
<dbReference type="AlphaFoldDB" id="A0A8T9QBE8"/>
<feature type="chain" id="PRO_5035873010" evidence="1">
    <location>
        <begin position="26"/>
        <end position="73"/>
    </location>
</feature>
<evidence type="ECO:0000256" key="1">
    <source>
        <dbReference type="SAM" id="SignalP"/>
    </source>
</evidence>
<sequence length="73" mass="8054">MLPLLPRAVLGYLLLLLLLSSTARAQTTPTEPELNTFYDQLNAYRTTQYQPLPDLEALRLPSSFSGPTCGPCT</sequence>
<name>A0A8T9QBE8_9BACT</name>
<evidence type="ECO:0000313" key="2">
    <source>
        <dbReference type="EMBL" id="UOQ72859.1"/>
    </source>
</evidence>
<accession>A0A8T9QBE8</accession>
<reference evidence="2" key="1">
    <citation type="submission" date="2022-04" db="EMBL/GenBank/DDBJ databases">
        <title>Hymenobacter sp. isolated from the air.</title>
        <authorList>
            <person name="Won M."/>
            <person name="Lee C.-M."/>
            <person name="Woen H.-Y."/>
            <person name="Kwon S.-W."/>
        </authorList>
    </citation>
    <scope>NUCLEOTIDE SEQUENCE</scope>
    <source>
        <strain evidence="2">5116S-3</strain>
    </source>
</reference>
<gene>
    <name evidence="2" type="ORF">MUN79_02380</name>
</gene>
<keyword evidence="3" id="KW-1185">Reference proteome</keyword>
<dbReference type="RefSeq" id="WP_244676217.1">
    <property type="nucleotide sequence ID" value="NZ_CP095046.1"/>
</dbReference>
<evidence type="ECO:0000313" key="3">
    <source>
        <dbReference type="Proteomes" id="UP000831796"/>
    </source>
</evidence>
<dbReference type="Proteomes" id="UP000831796">
    <property type="component" value="Chromosome"/>
</dbReference>